<dbReference type="OrthoDB" id="2658060at2"/>
<dbReference type="SMART" id="SM00028">
    <property type="entry name" value="TPR"/>
    <property type="match status" value="3"/>
</dbReference>
<reference evidence="4" key="1">
    <citation type="submission" date="2018-12" db="EMBL/GenBank/DDBJ databases">
        <title>Complete genome sequence of Paenibacillus sp. MBLB1234.</title>
        <authorList>
            <person name="Nam Y.-D."/>
            <person name="Kang J."/>
            <person name="Chung W.-H."/>
            <person name="Park Y.S."/>
        </authorList>
    </citation>
    <scope>NUCLEOTIDE SEQUENCE [LARGE SCALE GENOMIC DNA]</scope>
    <source>
        <strain evidence="4">MBLB1234</strain>
    </source>
</reference>
<dbReference type="AlphaFoldDB" id="A0A3S9V0T1"/>
<keyword evidence="2" id="KW-0472">Membrane</keyword>
<keyword evidence="1" id="KW-0802">TPR repeat</keyword>
<gene>
    <name evidence="3" type="ORF">EI981_18100</name>
</gene>
<keyword evidence="2" id="KW-1133">Transmembrane helix</keyword>
<keyword evidence="4" id="KW-1185">Reference proteome</keyword>
<dbReference type="RefSeq" id="WP_127000497.1">
    <property type="nucleotide sequence ID" value="NZ_CP034346.1"/>
</dbReference>
<dbReference type="Pfam" id="PF13181">
    <property type="entry name" value="TPR_8"/>
    <property type="match status" value="1"/>
</dbReference>
<proteinExistence type="predicted"/>
<dbReference type="Proteomes" id="UP000270678">
    <property type="component" value="Chromosome"/>
</dbReference>
<dbReference type="EMBL" id="CP034346">
    <property type="protein sequence ID" value="AZS16163.1"/>
    <property type="molecule type" value="Genomic_DNA"/>
</dbReference>
<protein>
    <submittedName>
        <fullName evidence="3">Tetratricopeptide repeat protein</fullName>
    </submittedName>
</protein>
<accession>A0A3S9V0T1</accession>
<dbReference type="KEGG" id="plut:EI981_18100"/>
<sequence>MSKLSILLFLLLSWVTGNPLIAIIIILAVVYFLDRRYVGVMPSIAKPFRRSSKIRKLRTQLASSPFDVSSKRELARLLIESKKYAEAYKLLEEAKEASEDSAEYWSDLGAASIGLQQLQDGEQQMLQALRLNERVKYGQPYLQLATAFKDEEPQKALDYASKFGEIQSSSSEAYYLLGSLYQSLGRKDEARQALGESISIYRSLPKYKKRHERGWALRSAIKRNFL</sequence>
<evidence type="ECO:0000313" key="3">
    <source>
        <dbReference type="EMBL" id="AZS16163.1"/>
    </source>
</evidence>
<dbReference type="SUPFAM" id="SSF48452">
    <property type="entry name" value="TPR-like"/>
    <property type="match status" value="1"/>
</dbReference>
<dbReference type="PROSITE" id="PS50005">
    <property type="entry name" value="TPR"/>
    <property type="match status" value="1"/>
</dbReference>
<evidence type="ECO:0000313" key="4">
    <source>
        <dbReference type="Proteomes" id="UP000270678"/>
    </source>
</evidence>
<feature type="transmembrane region" description="Helical" evidence="2">
    <location>
        <begin position="6"/>
        <end position="33"/>
    </location>
</feature>
<dbReference type="InterPro" id="IPR019734">
    <property type="entry name" value="TPR_rpt"/>
</dbReference>
<organism evidence="3 4">
    <name type="scientific">Paenibacillus lutimineralis</name>
    <dbReference type="NCBI Taxonomy" id="2707005"/>
    <lineage>
        <taxon>Bacteria</taxon>
        <taxon>Bacillati</taxon>
        <taxon>Bacillota</taxon>
        <taxon>Bacilli</taxon>
        <taxon>Bacillales</taxon>
        <taxon>Paenibacillaceae</taxon>
        <taxon>Paenibacillus</taxon>
    </lineage>
</organism>
<evidence type="ECO:0000256" key="2">
    <source>
        <dbReference type="SAM" id="Phobius"/>
    </source>
</evidence>
<feature type="repeat" description="TPR" evidence="1">
    <location>
        <begin position="171"/>
        <end position="204"/>
    </location>
</feature>
<name>A0A3S9V0T1_9BACL</name>
<keyword evidence="2" id="KW-0812">Transmembrane</keyword>
<evidence type="ECO:0000256" key="1">
    <source>
        <dbReference type="PROSITE-ProRule" id="PRU00339"/>
    </source>
</evidence>
<dbReference type="InterPro" id="IPR011990">
    <property type="entry name" value="TPR-like_helical_dom_sf"/>
</dbReference>
<dbReference type="Gene3D" id="1.25.40.10">
    <property type="entry name" value="Tetratricopeptide repeat domain"/>
    <property type="match status" value="1"/>
</dbReference>